<sequence length="211" mass="23978">MERELISKKELLEITGISYGQLYRWKRKRLIPEEWFIRKSTFTGQETFFPKELILGRIDQIVNKKDDLSLDELAEKLSQSPLLPDMHATAGELLDRNIVSKVVLDRYGITPAGERGAVYSFPELFPLYVIDQLLAAGEISLEEGGLLVETLNEQWPKLECKPCDLLFFRKMGLSSCVIVSVPAELHFDKGVKVVARLSLLDLTEQVKGKLI</sequence>
<dbReference type="InterPro" id="IPR025063">
    <property type="entry name" value="DUF4004"/>
</dbReference>
<gene>
    <name evidence="1" type="ORF">EDM58_13300</name>
</gene>
<reference evidence="1 2" key="1">
    <citation type="submission" date="2018-10" db="EMBL/GenBank/DDBJ databases">
        <title>Phylogenomics of Brevibacillus.</title>
        <authorList>
            <person name="Dunlap C."/>
        </authorList>
    </citation>
    <scope>NUCLEOTIDE SEQUENCE [LARGE SCALE GENOMIC DNA]</scope>
    <source>
        <strain evidence="1 2">JCM 15085</strain>
    </source>
</reference>
<dbReference type="EMBL" id="RHHT01000027">
    <property type="protein sequence ID" value="RNB77978.1"/>
    <property type="molecule type" value="Genomic_DNA"/>
</dbReference>
<protein>
    <submittedName>
        <fullName evidence="1">DUF4004 family protein</fullName>
    </submittedName>
</protein>
<proteinExistence type="predicted"/>
<dbReference type="RefSeq" id="WP_122913758.1">
    <property type="nucleotide sequence ID" value="NZ_RHHT01000027.1"/>
</dbReference>
<comment type="caution">
    <text evidence="1">The sequence shown here is derived from an EMBL/GenBank/DDBJ whole genome shotgun (WGS) entry which is preliminary data.</text>
</comment>
<dbReference type="AlphaFoldDB" id="A0A3M8CQU0"/>
<evidence type="ECO:0000313" key="1">
    <source>
        <dbReference type="EMBL" id="RNB77978.1"/>
    </source>
</evidence>
<accession>A0A3M8CQU0</accession>
<dbReference type="Pfam" id="PF13171">
    <property type="entry name" value="DUF4004"/>
    <property type="match status" value="1"/>
</dbReference>
<dbReference type="Proteomes" id="UP000281915">
    <property type="component" value="Unassembled WGS sequence"/>
</dbReference>
<organism evidence="1 2">
    <name type="scientific">Brevibacillus panacihumi</name>
    <dbReference type="NCBI Taxonomy" id="497735"/>
    <lineage>
        <taxon>Bacteria</taxon>
        <taxon>Bacillati</taxon>
        <taxon>Bacillota</taxon>
        <taxon>Bacilli</taxon>
        <taxon>Bacillales</taxon>
        <taxon>Paenibacillaceae</taxon>
        <taxon>Brevibacillus</taxon>
    </lineage>
</organism>
<evidence type="ECO:0000313" key="2">
    <source>
        <dbReference type="Proteomes" id="UP000281915"/>
    </source>
</evidence>
<name>A0A3M8CQU0_9BACL</name>